<evidence type="ECO:0000313" key="5">
    <source>
        <dbReference type="EMBL" id="SSX06280.1"/>
    </source>
</evidence>
<comment type="subcellular location">
    <subcellularLocation>
        <location evidence="1">Nucleus</location>
    </subcellularLocation>
</comment>
<dbReference type="Pfam" id="PF08559">
    <property type="entry name" value="Cut8"/>
    <property type="match status" value="1"/>
</dbReference>
<organism evidence="5">
    <name type="scientific">Culicoides sonorensis</name>
    <name type="common">Biting midge</name>
    <dbReference type="NCBI Taxonomy" id="179676"/>
    <lineage>
        <taxon>Eukaryota</taxon>
        <taxon>Metazoa</taxon>
        <taxon>Ecdysozoa</taxon>
        <taxon>Arthropoda</taxon>
        <taxon>Hexapoda</taxon>
        <taxon>Insecta</taxon>
        <taxon>Pterygota</taxon>
        <taxon>Neoptera</taxon>
        <taxon>Endopterygota</taxon>
        <taxon>Diptera</taxon>
        <taxon>Nematocera</taxon>
        <taxon>Chironomoidea</taxon>
        <taxon>Ceratopogonidae</taxon>
        <taxon>Ceratopogoninae</taxon>
        <taxon>Culicoides</taxon>
        <taxon>Monoculicoides</taxon>
    </lineage>
</organism>
<evidence type="ECO:0000313" key="6">
    <source>
        <dbReference type="EMBL" id="SSX26634.1"/>
    </source>
</evidence>
<dbReference type="GO" id="GO:0031144">
    <property type="term" value="P:proteasome localization"/>
    <property type="evidence" value="ECO:0007669"/>
    <property type="project" value="InterPro"/>
</dbReference>
<sequence>MANTRRRVTLSEIPFVHQESVHHSPNVLTPTLIDSPMNNIQIPLSYLSPQLSPDEQIIAARGRRSIVWSPHHDHPLKSPLKTPTKKLATMQLRSSPRKRLMSDFNDVNTQQNPGHSTPEKQIQRGLNGKCSNSTSKKIRFDDIGATSRLNPDIPFSKLLTGLSSDQLIQIILDSVKHEPLLEEKIRQNLPAPDLKPLEERLNILKRNIIKSLPKTRLLSKTDSAAYSRALTHVTAFKKCIFDQSKVLAESNHWDALLDYVSMAWTYVKGTPVWDNPSHNSSRRLCFKQLILQASNALDNGGVYLGEKRLKDFDSRLKAMTLDCEDAHQCHDQIQKLLQKCFVN</sequence>
<name>A0A336KZ93_CULSO</name>
<keyword evidence="3" id="KW-0539">Nucleus</keyword>
<dbReference type="GO" id="GO:0070628">
    <property type="term" value="F:proteasome binding"/>
    <property type="evidence" value="ECO:0007669"/>
    <property type="project" value="TreeGrafter"/>
</dbReference>
<evidence type="ECO:0000256" key="2">
    <source>
        <dbReference type="ARBA" id="ARBA00006199"/>
    </source>
</evidence>
<evidence type="ECO:0000256" key="4">
    <source>
        <dbReference type="SAM" id="MobiDB-lite"/>
    </source>
</evidence>
<dbReference type="EMBL" id="UFQT01000700">
    <property type="protein sequence ID" value="SSX26634.1"/>
    <property type="molecule type" value="Genomic_DNA"/>
</dbReference>
<feature type="compositionally biased region" description="Polar residues" evidence="4">
    <location>
        <begin position="105"/>
        <end position="115"/>
    </location>
</feature>
<dbReference type="GO" id="GO:0031965">
    <property type="term" value="C:nuclear membrane"/>
    <property type="evidence" value="ECO:0007669"/>
    <property type="project" value="TreeGrafter"/>
</dbReference>
<dbReference type="OMA" id="KQQLWPG"/>
<dbReference type="VEuPathDB" id="VectorBase:CSON013716"/>
<feature type="region of interest" description="Disordered" evidence="4">
    <location>
        <begin position="93"/>
        <end position="133"/>
    </location>
</feature>
<dbReference type="EMBL" id="UFQS01000700">
    <property type="protein sequence ID" value="SSX06280.1"/>
    <property type="molecule type" value="Genomic_DNA"/>
</dbReference>
<evidence type="ECO:0000256" key="1">
    <source>
        <dbReference type="ARBA" id="ARBA00004123"/>
    </source>
</evidence>
<evidence type="ECO:0000256" key="3">
    <source>
        <dbReference type="ARBA" id="ARBA00023242"/>
    </source>
</evidence>
<accession>A0A336KZ93</accession>
<dbReference type="PANTHER" id="PTHR28032:SF1">
    <property type="entry name" value="FI02826P"/>
    <property type="match status" value="1"/>
</dbReference>
<dbReference type="InterPro" id="IPR013868">
    <property type="entry name" value="Cut8/Sts1_fam"/>
</dbReference>
<dbReference type="AlphaFoldDB" id="A0A336KZ93"/>
<reference evidence="5" key="1">
    <citation type="submission" date="2018-04" db="EMBL/GenBank/DDBJ databases">
        <authorList>
            <person name="Go L.Y."/>
            <person name="Mitchell J.A."/>
        </authorList>
    </citation>
    <scope>NUCLEOTIDE SEQUENCE</scope>
    <source>
        <tissue evidence="5">Whole organism</tissue>
    </source>
</reference>
<proteinExistence type="inferred from homology"/>
<comment type="similarity">
    <text evidence="2">Belongs to the cut8/STS1 family.</text>
</comment>
<dbReference type="InterPro" id="IPR038422">
    <property type="entry name" value="Cut8/Sts1_sf"/>
</dbReference>
<reference evidence="6" key="2">
    <citation type="submission" date="2018-07" db="EMBL/GenBank/DDBJ databases">
        <authorList>
            <person name="Quirk P.G."/>
            <person name="Krulwich T.A."/>
        </authorList>
    </citation>
    <scope>NUCLEOTIDE SEQUENCE</scope>
</reference>
<dbReference type="PANTHER" id="PTHR28032">
    <property type="entry name" value="FI02826P"/>
    <property type="match status" value="1"/>
</dbReference>
<dbReference type="Gene3D" id="1.20.58.1590">
    <property type="entry name" value="Tethering factor for nuclear proteasome Cut8/Sts1"/>
    <property type="match status" value="1"/>
</dbReference>
<protein>
    <submittedName>
        <fullName evidence="5">CSON013716 protein</fullName>
    </submittedName>
</protein>
<dbReference type="GO" id="GO:0071630">
    <property type="term" value="P:nuclear protein quality control by the ubiquitin-proteasome system"/>
    <property type="evidence" value="ECO:0007669"/>
    <property type="project" value="InterPro"/>
</dbReference>
<gene>
    <name evidence="5" type="primary">CSON013716</name>
</gene>